<keyword evidence="14" id="KW-0175">Coiled coil</keyword>
<feature type="region of interest" description="Disordered" evidence="21">
    <location>
        <begin position="485"/>
        <end position="516"/>
    </location>
</feature>
<evidence type="ECO:0000256" key="18">
    <source>
        <dbReference type="ARBA" id="ARBA00073040"/>
    </source>
</evidence>
<dbReference type="PANTHER" id="PTHR10829">
    <property type="entry name" value="CORTACTIN AND DREBRIN"/>
    <property type="match status" value="1"/>
</dbReference>
<dbReference type="GO" id="GO:0045773">
    <property type="term" value="P:positive regulation of axon extension"/>
    <property type="evidence" value="ECO:0007669"/>
    <property type="project" value="TreeGrafter"/>
</dbReference>
<dbReference type="GO" id="GO:0030027">
    <property type="term" value="C:lamellipodium"/>
    <property type="evidence" value="ECO:0007669"/>
    <property type="project" value="TreeGrafter"/>
</dbReference>
<evidence type="ECO:0000259" key="22">
    <source>
        <dbReference type="PROSITE" id="PS50002"/>
    </source>
</evidence>
<feature type="compositionally biased region" description="Acidic residues" evidence="21">
    <location>
        <begin position="486"/>
        <end position="498"/>
    </location>
</feature>
<dbReference type="GO" id="GO:0051015">
    <property type="term" value="F:actin filament binding"/>
    <property type="evidence" value="ECO:0007669"/>
    <property type="project" value="TreeGrafter"/>
</dbReference>
<keyword evidence="25" id="KW-1185">Reference proteome</keyword>
<dbReference type="Pfam" id="PF00241">
    <property type="entry name" value="Cofilin_ADF"/>
    <property type="match status" value="1"/>
</dbReference>
<dbReference type="OMA" id="HFFKEAH"/>
<reference evidence="24 25" key="1">
    <citation type="submission" date="2020-10" db="EMBL/GenBank/DDBJ databases">
        <title>Pygocentrus nattereri (red-bellied piranha) genome, fPygNat1, primary haplotype.</title>
        <authorList>
            <person name="Myers G."/>
            <person name="Meyer A."/>
            <person name="Karagic N."/>
            <person name="Pippel M."/>
            <person name="Winkler S."/>
            <person name="Tracey A."/>
            <person name="Wood J."/>
            <person name="Formenti G."/>
            <person name="Howe K."/>
            <person name="Fedrigo O."/>
            <person name="Jarvis E.D."/>
        </authorList>
    </citation>
    <scope>NUCLEOTIDE SEQUENCE [LARGE SCALE GENOMIC DNA]</scope>
</reference>
<dbReference type="GO" id="GO:0005884">
    <property type="term" value="C:actin filament"/>
    <property type="evidence" value="ECO:0007669"/>
    <property type="project" value="TreeGrafter"/>
</dbReference>
<evidence type="ECO:0000256" key="10">
    <source>
        <dbReference type="ARBA" id="ARBA00022782"/>
    </source>
</evidence>
<dbReference type="CDD" id="cd11281">
    <property type="entry name" value="ADF_drebrin_like"/>
    <property type="match status" value="1"/>
</dbReference>
<evidence type="ECO:0000256" key="11">
    <source>
        <dbReference type="ARBA" id="ARBA00022902"/>
    </source>
</evidence>
<feature type="region of interest" description="Disordered" evidence="21">
    <location>
        <begin position="183"/>
        <end position="217"/>
    </location>
</feature>
<proteinExistence type="inferred from homology"/>
<dbReference type="PROSITE" id="PS50002">
    <property type="entry name" value="SH3"/>
    <property type="match status" value="1"/>
</dbReference>
<keyword evidence="13" id="KW-0007">Acetylation</keyword>
<feature type="compositionally biased region" description="Pro residues" evidence="21">
    <location>
        <begin position="370"/>
        <end position="385"/>
    </location>
</feature>
<evidence type="ECO:0000259" key="23">
    <source>
        <dbReference type="PROSITE" id="PS51263"/>
    </source>
</evidence>
<dbReference type="PROSITE" id="PS51263">
    <property type="entry name" value="ADF_H"/>
    <property type="match status" value="1"/>
</dbReference>
<protein>
    <recommendedName>
        <fullName evidence="18">Drebrin</fullName>
    </recommendedName>
    <alternativeName>
        <fullName evidence="19">Developmentally-regulated brain protein</fullName>
    </alternativeName>
</protein>
<reference evidence="24" key="2">
    <citation type="submission" date="2025-08" db="UniProtKB">
        <authorList>
            <consortium name="Ensembl"/>
        </authorList>
    </citation>
    <scope>IDENTIFICATION</scope>
</reference>
<dbReference type="SUPFAM" id="SSF55753">
    <property type="entry name" value="Actin depolymerizing proteins"/>
    <property type="match status" value="1"/>
</dbReference>
<keyword evidence="10" id="KW-0221">Differentiation</keyword>
<dbReference type="GO" id="GO:0030833">
    <property type="term" value="P:regulation of actin filament polymerization"/>
    <property type="evidence" value="ECO:0007669"/>
    <property type="project" value="TreeGrafter"/>
</dbReference>
<keyword evidence="7 20" id="KW-0728">SH3 domain</keyword>
<feature type="compositionally biased region" description="Low complexity" evidence="21">
    <location>
        <begin position="330"/>
        <end position="355"/>
    </location>
</feature>
<dbReference type="SUPFAM" id="SSF50044">
    <property type="entry name" value="SH3-domain"/>
    <property type="match status" value="1"/>
</dbReference>
<evidence type="ECO:0000256" key="4">
    <source>
        <dbReference type="ARBA" id="ARBA00004544"/>
    </source>
</evidence>
<dbReference type="Gene3D" id="2.30.30.40">
    <property type="entry name" value="SH3 Domains"/>
    <property type="match status" value="1"/>
</dbReference>
<feature type="region of interest" description="Disordered" evidence="21">
    <location>
        <begin position="236"/>
        <end position="264"/>
    </location>
</feature>
<evidence type="ECO:0000256" key="9">
    <source>
        <dbReference type="ARBA" id="ARBA00022490"/>
    </source>
</evidence>
<evidence type="ECO:0000256" key="12">
    <source>
        <dbReference type="ARBA" id="ARBA00022949"/>
    </source>
</evidence>
<keyword evidence="15" id="KW-0009">Actin-binding</keyword>
<feature type="compositionally biased region" description="Polar residues" evidence="21">
    <location>
        <begin position="429"/>
        <end position="446"/>
    </location>
</feature>
<dbReference type="Ensembl" id="ENSPNAT00000000740.2">
    <property type="protein sequence ID" value="ENSPNAP00000008086.2"/>
    <property type="gene ID" value="ENSPNAG00000013772.2"/>
</dbReference>
<comment type="similarity">
    <text evidence="6">Belongs to the ABP1 family.</text>
</comment>
<dbReference type="CDD" id="cd11960">
    <property type="entry name" value="SH3_Abp1_eu"/>
    <property type="match status" value="1"/>
</dbReference>
<keyword evidence="8" id="KW-0217">Developmental protein</keyword>
<sequence>MRAINLDTYSLSLLTAKEDILNAKASTNWALFTYDGVTNNLKLSDSGAGGLPELTKKFHNAKPMYGLCRVSPAESGQPRIVMICWVGENVDEFRQTECASHVSAVKNFFKEAHVFISASSTDDVTEEKVEEILAKVQPPMERLRRNSRPTEKEETVGTNYRKTNAAMEMKRINRDSFWARAEARKEEERRKAAEERRRRERERVLQERKEAEERDRKMDEKLQMIEERRRMEAKLEEAARRREKSRWELQQREHEEDMRARLRRSESIEKAAEAAALVSQRSMNPREFFRQLSSSSQNSSSPVSPRSGKPPYRRYQRSLTDTAFIFERASAASGSTSPLSPTLTSPFSRTPTSPFNRAMSPTSPTFRPVTSPPCPRTPVRSPPTSPAQRSAPAVASLPSPPVSRPPPPQSSPPSLPVSLASAPPISPGLQASMTESESFSPGVNNQEPAAFPEAPTAPLPEKPAANTRMLSELKPEMDFTVKAVLVEEDEEEEEEPEEPCTISSPPSETKTTMSPDVVELEQPTVPCMEARVQPVVSSLVEVEEPTEDEEPEQELELAEETEEFTSSVDQAKLEASGSEKPAPVELPEDEIEADITDDTGKENNSTDHFGSTKQHKNILIIILYLINLGFLKNICSFQILPATHSRKATDLLCFSTEDDSELSFEPGDIISDVETVDKAWWRGFSKDGRQGLFPANYVETI</sequence>
<dbReference type="STRING" id="42514.ENSPNAP00000008086"/>
<dbReference type="GO" id="GO:0048812">
    <property type="term" value="P:neuron projection morphogenesis"/>
    <property type="evidence" value="ECO:0007669"/>
    <property type="project" value="TreeGrafter"/>
</dbReference>
<feature type="compositionally biased region" description="Polar residues" evidence="21">
    <location>
        <begin position="501"/>
        <end position="514"/>
    </location>
</feature>
<evidence type="ECO:0000256" key="17">
    <source>
        <dbReference type="ARBA" id="ARBA00023273"/>
    </source>
</evidence>
<dbReference type="SMART" id="SM00326">
    <property type="entry name" value="SH3"/>
    <property type="match status" value="1"/>
</dbReference>
<dbReference type="Pfam" id="PF00018">
    <property type="entry name" value="SH3_1"/>
    <property type="match status" value="1"/>
</dbReference>
<dbReference type="InterPro" id="IPR029006">
    <property type="entry name" value="ADF-H/Gelsolin-like_dom_sf"/>
</dbReference>
<dbReference type="GO" id="GO:0061003">
    <property type="term" value="P:positive regulation of dendritic spine morphogenesis"/>
    <property type="evidence" value="ECO:0007669"/>
    <property type="project" value="TreeGrafter"/>
</dbReference>
<evidence type="ECO:0000256" key="8">
    <source>
        <dbReference type="ARBA" id="ARBA00022473"/>
    </source>
</evidence>
<evidence type="ECO:0000256" key="20">
    <source>
        <dbReference type="PROSITE-ProRule" id="PRU00192"/>
    </source>
</evidence>
<evidence type="ECO:0000256" key="5">
    <source>
        <dbReference type="ARBA" id="ARBA00004624"/>
    </source>
</evidence>
<comment type="subcellular location">
    <subcellularLocation>
        <location evidence="3">Cell junction</location>
    </subcellularLocation>
    <subcellularLocation>
        <location evidence="2">Cell projection</location>
        <location evidence="2">Dendrite</location>
    </subcellularLocation>
    <subcellularLocation>
        <location evidence="5">Cell projection</location>
        <location evidence="5">Growth cone</location>
    </subcellularLocation>
    <subcellularLocation>
        <location evidence="4">Cytoplasm</location>
        <location evidence="4">Cell cortex</location>
    </subcellularLocation>
    <subcellularLocation>
        <location evidence="1">Cytoplasm</location>
        <location evidence="1">Cytoskeleton</location>
    </subcellularLocation>
</comment>
<feature type="compositionally biased region" description="Low complexity" evidence="21">
    <location>
        <begin position="293"/>
        <end position="310"/>
    </location>
</feature>
<keyword evidence="16" id="KW-0206">Cytoskeleton</keyword>
<evidence type="ECO:0000256" key="6">
    <source>
        <dbReference type="ARBA" id="ARBA00011039"/>
    </source>
</evidence>
<keyword evidence="9" id="KW-0963">Cytoplasm</keyword>
<keyword evidence="11" id="KW-0524">Neurogenesis</keyword>
<feature type="domain" description="ADF-H" evidence="23">
    <location>
        <begin position="3"/>
        <end position="134"/>
    </location>
</feature>
<evidence type="ECO:0000256" key="19">
    <source>
        <dbReference type="ARBA" id="ARBA00076970"/>
    </source>
</evidence>
<dbReference type="GO" id="GO:0030426">
    <property type="term" value="C:growth cone"/>
    <property type="evidence" value="ECO:0007669"/>
    <property type="project" value="UniProtKB-SubCell"/>
</dbReference>
<dbReference type="FunFam" id="3.40.20.10:FF:000032">
    <property type="entry name" value="Drebrin 1"/>
    <property type="match status" value="1"/>
</dbReference>
<organism evidence="24 25">
    <name type="scientific">Pygocentrus nattereri</name>
    <name type="common">Red-bellied piranha</name>
    <dbReference type="NCBI Taxonomy" id="42514"/>
    <lineage>
        <taxon>Eukaryota</taxon>
        <taxon>Metazoa</taxon>
        <taxon>Chordata</taxon>
        <taxon>Craniata</taxon>
        <taxon>Vertebrata</taxon>
        <taxon>Euteleostomi</taxon>
        <taxon>Actinopterygii</taxon>
        <taxon>Neopterygii</taxon>
        <taxon>Teleostei</taxon>
        <taxon>Ostariophysi</taxon>
        <taxon>Characiformes</taxon>
        <taxon>Characoidei</taxon>
        <taxon>Pygocentrus</taxon>
    </lineage>
</organism>
<evidence type="ECO:0000256" key="15">
    <source>
        <dbReference type="ARBA" id="ARBA00023203"/>
    </source>
</evidence>
<dbReference type="SMART" id="SM00102">
    <property type="entry name" value="ADF"/>
    <property type="match status" value="1"/>
</dbReference>
<dbReference type="Gene3D" id="3.40.20.10">
    <property type="entry name" value="Severin"/>
    <property type="match status" value="1"/>
</dbReference>
<dbReference type="GeneTree" id="ENSGT00940000166263"/>
<feature type="domain" description="SH3" evidence="22">
    <location>
        <begin position="626"/>
        <end position="701"/>
    </location>
</feature>
<evidence type="ECO:0000256" key="13">
    <source>
        <dbReference type="ARBA" id="ARBA00022990"/>
    </source>
</evidence>
<feature type="compositionally biased region" description="Pro residues" evidence="21">
    <location>
        <begin position="398"/>
        <end position="415"/>
    </location>
</feature>
<evidence type="ECO:0000256" key="21">
    <source>
        <dbReference type="SAM" id="MobiDB-lite"/>
    </source>
</evidence>
<accession>A0A3B4CB26</accession>
<evidence type="ECO:0000313" key="24">
    <source>
        <dbReference type="Ensembl" id="ENSPNAP00000008086.2"/>
    </source>
</evidence>
<feature type="region of interest" description="Disordered" evidence="21">
    <location>
        <begin position="541"/>
        <end position="584"/>
    </location>
</feature>
<evidence type="ECO:0000256" key="3">
    <source>
        <dbReference type="ARBA" id="ARBA00004282"/>
    </source>
</evidence>
<dbReference type="PANTHER" id="PTHR10829:SF9">
    <property type="entry name" value="ADF-H DOMAIN-CONTAINING PROTEIN"/>
    <property type="match status" value="1"/>
</dbReference>
<feature type="compositionally biased region" description="Acidic residues" evidence="21">
    <location>
        <begin position="541"/>
        <end position="563"/>
    </location>
</feature>
<evidence type="ECO:0000256" key="7">
    <source>
        <dbReference type="ARBA" id="ARBA00022443"/>
    </source>
</evidence>
<dbReference type="GO" id="GO:0098974">
    <property type="term" value="P:postsynaptic actin cytoskeleton organization"/>
    <property type="evidence" value="ECO:0007669"/>
    <property type="project" value="TreeGrafter"/>
</dbReference>
<feature type="region of interest" description="Disordered" evidence="21">
    <location>
        <begin position="290"/>
        <end position="473"/>
    </location>
</feature>
<dbReference type="InterPro" id="IPR001452">
    <property type="entry name" value="SH3_domain"/>
</dbReference>
<evidence type="ECO:0000256" key="2">
    <source>
        <dbReference type="ARBA" id="ARBA00004279"/>
    </source>
</evidence>
<dbReference type="InterPro" id="IPR035717">
    <property type="entry name" value="Drebrin-like_SH3"/>
</dbReference>
<keyword evidence="12" id="KW-0965">Cell junction</keyword>
<dbReference type="Proteomes" id="UP001501920">
    <property type="component" value="Chromosome 20"/>
</dbReference>
<evidence type="ECO:0000256" key="1">
    <source>
        <dbReference type="ARBA" id="ARBA00004245"/>
    </source>
</evidence>
<evidence type="ECO:0000256" key="16">
    <source>
        <dbReference type="ARBA" id="ARBA00023212"/>
    </source>
</evidence>
<keyword evidence="17" id="KW-0966">Cell projection</keyword>
<evidence type="ECO:0000313" key="25">
    <source>
        <dbReference type="Proteomes" id="UP001501920"/>
    </source>
</evidence>
<dbReference type="GO" id="GO:0030864">
    <property type="term" value="C:cortical actin cytoskeleton"/>
    <property type="evidence" value="ECO:0007669"/>
    <property type="project" value="TreeGrafter"/>
</dbReference>
<evidence type="ECO:0000256" key="14">
    <source>
        <dbReference type="ARBA" id="ARBA00023054"/>
    </source>
</evidence>
<dbReference type="GO" id="GO:0030425">
    <property type="term" value="C:dendrite"/>
    <property type="evidence" value="ECO:0007669"/>
    <property type="project" value="UniProtKB-SubCell"/>
</dbReference>
<dbReference type="GO" id="GO:0070161">
    <property type="term" value="C:anchoring junction"/>
    <property type="evidence" value="ECO:0007669"/>
    <property type="project" value="UniProtKB-SubCell"/>
</dbReference>
<dbReference type="GO" id="GO:0045211">
    <property type="term" value="C:postsynaptic membrane"/>
    <property type="evidence" value="ECO:0007669"/>
    <property type="project" value="TreeGrafter"/>
</dbReference>
<reference evidence="24" key="3">
    <citation type="submission" date="2025-09" db="UniProtKB">
        <authorList>
            <consortium name="Ensembl"/>
        </authorList>
    </citation>
    <scope>IDENTIFICATION</scope>
</reference>
<dbReference type="PRINTS" id="PR00452">
    <property type="entry name" value="SH3DOMAIN"/>
</dbReference>
<dbReference type="InterPro" id="IPR002108">
    <property type="entry name" value="ADF-H"/>
</dbReference>
<name>A0A3B4CB26_PYGNA</name>
<dbReference type="GO" id="GO:0014069">
    <property type="term" value="C:postsynaptic density"/>
    <property type="evidence" value="ECO:0007669"/>
    <property type="project" value="TreeGrafter"/>
</dbReference>
<dbReference type="AlphaFoldDB" id="A0A3B4CB26"/>
<dbReference type="InterPro" id="IPR036028">
    <property type="entry name" value="SH3-like_dom_sf"/>
</dbReference>